<dbReference type="CDD" id="cd00067">
    <property type="entry name" value="GAL4"/>
    <property type="match status" value="1"/>
</dbReference>
<dbReference type="Pfam" id="PF00172">
    <property type="entry name" value="Zn_clus"/>
    <property type="match status" value="1"/>
</dbReference>
<evidence type="ECO:0000313" key="8">
    <source>
        <dbReference type="Proteomes" id="UP000006701"/>
    </source>
</evidence>
<dbReference type="KEGG" id="act:ACLA_061640"/>
<dbReference type="EMBL" id="DS027050">
    <property type="protein sequence ID" value="EAW12202.1"/>
    <property type="molecule type" value="Genomic_DNA"/>
</dbReference>
<dbReference type="GO" id="GO:0000981">
    <property type="term" value="F:DNA-binding transcription factor activity, RNA polymerase II-specific"/>
    <property type="evidence" value="ECO:0007669"/>
    <property type="project" value="InterPro"/>
</dbReference>
<proteinExistence type="predicted"/>
<dbReference type="SMART" id="SM00066">
    <property type="entry name" value="GAL4"/>
    <property type="match status" value="1"/>
</dbReference>
<reference evidence="7 8" key="1">
    <citation type="journal article" date="2008" name="PLoS Genet.">
        <title>Genomic islands in the pathogenic filamentous fungus Aspergillus fumigatus.</title>
        <authorList>
            <person name="Fedorova N.D."/>
            <person name="Khaldi N."/>
            <person name="Joardar V.S."/>
            <person name="Maiti R."/>
            <person name="Amedeo P."/>
            <person name="Anderson M.J."/>
            <person name="Crabtree J."/>
            <person name="Silva J.C."/>
            <person name="Badger J.H."/>
            <person name="Albarraq A."/>
            <person name="Angiuoli S."/>
            <person name="Bussey H."/>
            <person name="Bowyer P."/>
            <person name="Cotty P.J."/>
            <person name="Dyer P.S."/>
            <person name="Egan A."/>
            <person name="Galens K."/>
            <person name="Fraser-Liggett C.M."/>
            <person name="Haas B.J."/>
            <person name="Inman J.M."/>
            <person name="Kent R."/>
            <person name="Lemieux S."/>
            <person name="Malavazi I."/>
            <person name="Orvis J."/>
            <person name="Roemer T."/>
            <person name="Ronning C.M."/>
            <person name="Sundaram J.P."/>
            <person name="Sutton G."/>
            <person name="Turner G."/>
            <person name="Venter J.C."/>
            <person name="White O.R."/>
            <person name="Whitty B.R."/>
            <person name="Youngman P."/>
            <person name="Wolfe K.H."/>
            <person name="Goldman G.H."/>
            <person name="Wortman J.R."/>
            <person name="Jiang B."/>
            <person name="Denning D.W."/>
            <person name="Nierman W.C."/>
        </authorList>
    </citation>
    <scope>NUCLEOTIDE SEQUENCE [LARGE SCALE GENOMIC DNA]</scope>
    <source>
        <strain evidence="8">ATCC 1007 / CBS 513.65 / DSM 816 / NCTC 3887 / NRRL 1</strain>
    </source>
</reference>
<dbReference type="InterPro" id="IPR036864">
    <property type="entry name" value="Zn2-C6_fun-type_DNA-bd_sf"/>
</dbReference>
<dbReference type="Gene3D" id="4.10.240.10">
    <property type="entry name" value="Zn(2)-C6 fungal-type DNA-binding domain"/>
    <property type="match status" value="1"/>
</dbReference>
<dbReference type="GO" id="GO:0008270">
    <property type="term" value="F:zinc ion binding"/>
    <property type="evidence" value="ECO:0007669"/>
    <property type="project" value="InterPro"/>
</dbReference>
<dbReference type="PROSITE" id="PS50048">
    <property type="entry name" value="ZN2_CY6_FUNGAL_2"/>
    <property type="match status" value="1"/>
</dbReference>
<dbReference type="RefSeq" id="XP_001273628.1">
    <property type="nucleotide sequence ID" value="XM_001273627.1"/>
</dbReference>
<dbReference type="STRING" id="344612.A1CCE5"/>
<dbReference type="GeneID" id="4705828"/>
<evidence type="ECO:0000256" key="2">
    <source>
        <dbReference type="ARBA" id="ARBA00023125"/>
    </source>
</evidence>
<sequence>MVGVPRSSGCQICVQRRVKCDLTTPECQRCQRRGQKCPGYTKRWKFYDQTTSQARAHKPTHRRAPQAPDVLHGAPPPAGSRSAPLPIPGLALVRRCSSMDERVEPNLAASALDLQQQEVFCQFLLRSFPAQFASCGGRVEVNWMDYARRPIAMTTSGPQALVWAFRSITTFYVGRMNADTDKITCSRHMYSRALGYLAGLILHPRYARHDETLAAAILLTIYEMLDATGEASWLSHSRGVSTLIRLRGPAAHRAGFGLTLLKSCRSFLVADAFLRGDACFLGYDEWRALMEEIADAESLGLVKSELGLLVDRAFIEIAACPGRLADTRALLAQGSVVAPSSRNALIRTIVSSRNLLSHLRCKLELGAVKQKNDESFTGPIPWNFVDPFAQSSLHGIRSGIALLSQLLVLIDADAQRRRGGGHVLQLDYAVASASNPWAALERESVSWHVQFDPEFVTLNIAPDTHDDWMDRVAMSMGMLGLRL</sequence>
<dbReference type="GO" id="GO:0003677">
    <property type="term" value="F:DNA binding"/>
    <property type="evidence" value="ECO:0007669"/>
    <property type="project" value="UniProtKB-KW"/>
</dbReference>
<feature type="region of interest" description="Disordered" evidence="5">
    <location>
        <begin position="51"/>
        <end position="83"/>
    </location>
</feature>
<evidence type="ECO:0000256" key="4">
    <source>
        <dbReference type="ARBA" id="ARBA00023242"/>
    </source>
</evidence>
<dbReference type="AlphaFoldDB" id="A1CCE5"/>
<keyword evidence="8" id="KW-1185">Reference proteome</keyword>
<dbReference type="OMA" id="NWIDYAR"/>
<evidence type="ECO:0000259" key="6">
    <source>
        <dbReference type="PROSITE" id="PS50048"/>
    </source>
</evidence>
<evidence type="ECO:0000313" key="7">
    <source>
        <dbReference type="EMBL" id="EAW12202.1"/>
    </source>
</evidence>
<dbReference type="HOGENOM" id="CLU_021599_3_1_1"/>
<evidence type="ECO:0000256" key="1">
    <source>
        <dbReference type="ARBA" id="ARBA00023015"/>
    </source>
</evidence>
<dbReference type="InterPro" id="IPR001138">
    <property type="entry name" value="Zn2Cys6_DnaBD"/>
</dbReference>
<keyword evidence="1" id="KW-0805">Transcription regulation</keyword>
<dbReference type="eggNOG" id="ENOG502RP6I">
    <property type="taxonomic scope" value="Eukaryota"/>
</dbReference>
<dbReference type="PANTHER" id="PTHR38111:SF6">
    <property type="entry name" value="FINGER DOMAIN PROTEIN, PUTATIVE (AFU_ORTHOLOGUE AFUA_8G01940)-RELATED"/>
    <property type="match status" value="1"/>
</dbReference>
<feature type="compositionally biased region" description="Basic residues" evidence="5">
    <location>
        <begin position="55"/>
        <end position="64"/>
    </location>
</feature>
<feature type="domain" description="Zn(2)-C6 fungal-type" evidence="6">
    <location>
        <begin position="9"/>
        <end position="37"/>
    </location>
</feature>
<accession>A1CCE5</accession>
<keyword evidence="3" id="KW-0804">Transcription</keyword>
<dbReference type="VEuPathDB" id="FungiDB:ACLA_061640"/>
<evidence type="ECO:0000256" key="3">
    <source>
        <dbReference type="ARBA" id="ARBA00023163"/>
    </source>
</evidence>
<dbReference type="Proteomes" id="UP000006701">
    <property type="component" value="Unassembled WGS sequence"/>
</dbReference>
<dbReference type="InterPro" id="IPR053178">
    <property type="entry name" value="Osmoadaptation_assoc"/>
</dbReference>
<dbReference type="SUPFAM" id="SSF57701">
    <property type="entry name" value="Zn2/Cys6 DNA-binding domain"/>
    <property type="match status" value="1"/>
</dbReference>
<keyword evidence="4" id="KW-0539">Nucleus</keyword>
<dbReference type="PANTHER" id="PTHR38111">
    <property type="entry name" value="ZN(2)-C6 FUNGAL-TYPE DOMAIN-CONTAINING PROTEIN-RELATED"/>
    <property type="match status" value="1"/>
</dbReference>
<organism evidence="7 8">
    <name type="scientific">Aspergillus clavatus (strain ATCC 1007 / CBS 513.65 / DSM 816 / NCTC 3887 / NRRL 1 / QM 1276 / 107)</name>
    <dbReference type="NCBI Taxonomy" id="344612"/>
    <lineage>
        <taxon>Eukaryota</taxon>
        <taxon>Fungi</taxon>
        <taxon>Dikarya</taxon>
        <taxon>Ascomycota</taxon>
        <taxon>Pezizomycotina</taxon>
        <taxon>Eurotiomycetes</taxon>
        <taxon>Eurotiomycetidae</taxon>
        <taxon>Eurotiales</taxon>
        <taxon>Aspergillaceae</taxon>
        <taxon>Aspergillus</taxon>
        <taxon>Aspergillus subgen. Fumigati</taxon>
    </lineage>
</organism>
<name>A1CCE5_ASPCL</name>
<keyword evidence="2" id="KW-0238">DNA-binding</keyword>
<evidence type="ECO:0000256" key="5">
    <source>
        <dbReference type="SAM" id="MobiDB-lite"/>
    </source>
</evidence>
<dbReference type="OrthoDB" id="4491390at2759"/>
<gene>
    <name evidence="7" type="ORF">ACLA_061640</name>
</gene>
<protein>
    <submittedName>
        <fullName evidence="7">C6 zinc finger domain protein</fullName>
    </submittedName>
</protein>